<dbReference type="AlphaFoldDB" id="A0A1Y2HG69"/>
<gene>
    <name evidence="2" type="ORF">BCR44DRAFT_1226824</name>
</gene>
<keyword evidence="3" id="KW-1185">Reference proteome</keyword>
<dbReference type="PANTHER" id="PTHR22754">
    <property type="entry name" value="DISCO-INTERACTING PROTEIN 2 DIP2 -RELATED"/>
    <property type="match status" value="1"/>
</dbReference>
<evidence type="ECO:0000256" key="1">
    <source>
        <dbReference type="SAM" id="Phobius"/>
    </source>
</evidence>
<evidence type="ECO:0000313" key="3">
    <source>
        <dbReference type="Proteomes" id="UP000193411"/>
    </source>
</evidence>
<dbReference type="Gene3D" id="3.40.50.12780">
    <property type="entry name" value="N-terminal domain of ligase-like"/>
    <property type="match status" value="1"/>
</dbReference>
<dbReference type="SUPFAM" id="SSF56801">
    <property type="entry name" value="Acetyl-CoA synthetase-like"/>
    <property type="match status" value="1"/>
</dbReference>
<dbReference type="EMBL" id="MCFL01000041">
    <property type="protein sequence ID" value="ORZ32881.1"/>
    <property type="molecule type" value="Genomic_DNA"/>
</dbReference>
<feature type="transmembrane region" description="Helical" evidence="1">
    <location>
        <begin position="125"/>
        <end position="148"/>
    </location>
</feature>
<organism evidence="2 3">
    <name type="scientific">Catenaria anguillulae PL171</name>
    <dbReference type="NCBI Taxonomy" id="765915"/>
    <lineage>
        <taxon>Eukaryota</taxon>
        <taxon>Fungi</taxon>
        <taxon>Fungi incertae sedis</taxon>
        <taxon>Blastocladiomycota</taxon>
        <taxon>Blastocladiomycetes</taxon>
        <taxon>Blastocladiales</taxon>
        <taxon>Catenariaceae</taxon>
        <taxon>Catenaria</taxon>
    </lineage>
</organism>
<dbReference type="OrthoDB" id="69964at2759"/>
<protein>
    <submittedName>
        <fullName evidence="2">Uncharacterized protein</fullName>
    </submittedName>
</protein>
<dbReference type="PANTHER" id="PTHR22754:SF32">
    <property type="entry name" value="DISCO-INTERACTING PROTEIN 2"/>
    <property type="match status" value="1"/>
</dbReference>
<name>A0A1Y2HG69_9FUNG</name>
<keyword evidence="1" id="KW-0812">Transmembrane</keyword>
<dbReference type="InterPro" id="IPR042099">
    <property type="entry name" value="ANL_N_sf"/>
</dbReference>
<evidence type="ECO:0000313" key="2">
    <source>
        <dbReference type="EMBL" id="ORZ32881.1"/>
    </source>
</evidence>
<dbReference type="Proteomes" id="UP000193411">
    <property type="component" value="Unassembled WGS sequence"/>
</dbReference>
<keyword evidence="1" id="KW-0472">Membrane</keyword>
<dbReference type="STRING" id="765915.A0A1Y2HG69"/>
<keyword evidence="1" id="KW-1133">Transmembrane helix</keyword>
<accession>A0A1Y2HG69</accession>
<proteinExistence type="predicted"/>
<dbReference type="GO" id="GO:0005829">
    <property type="term" value="C:cytosol"/>
    <property type="evidence" value="ECO:0007669"/>
    <property type="project" value="TreeGrafter"/>
</dbReference>
<reference evidence="2 3" key="1">
    <citation type="submission" date="2016-07" db="EMBL/GenBank/DDBJ databases">
        <title>Pervasive Adenine N6-methylation of Active Genes in Fungi.</title>
        <authorList>
            <consortium name="DOE Joint Genome Institute"/>
            <person name="Mondo S.J."/>
            <person name="Dannebaum R.O."/>
            <person name="Kuo R.C."/>
            <person name="Labutti K."/>
            <person name="Haridas S."/>
            <person name="Kuo A."/>
            <person name="Salamov A."/>
            <person name="Ahrendt S.R."/>
            <person name="Lipzen A."/>
            <person name="Sullivan W."/>
            <person name="Andreopoulos W.B."/>
            <person name="Clum A."/>
            <person name="Lindquist E."/>
            <person name="Daum C."/>
            <person name="Ramamoorthy G.K."/>
            <person name="Gryganskyi A."/>
            <person name="Culley D."/>
            <person name="Magnuson J.K."/>
            <person name="James T.Y."/>
            <person name="O'Malley M.A."/>
            <person name="Stajich J.E."/>
            <person name="Spatafora J.W."/>
            <person name="Visel A."/>
            <person name="Grigoriev I.V."/>
        </authorList>
    </citation>
    <scope>NUCLEOTIDE SEQUENCE [LARGE SCALE GENOMIC DNA]</scope>
    <source>
        <strain evidence="2 3">PL171</strain>
    </source>
</reference>
<sequence length="467" mass="49952">MLGLSLDDECVELDYVLNDSPSVLGLSTDATLHLIHSELSSRSLTMPNRVEWWDTLAHLPEPELDISKEPFCDVAYVEYAWSHAGELRPISVSHQAILNQQLGIRMTTGVKHTDTLFTHMDMRGIGFAFFLIALYNGSTLIVGAGPALMDVGSLWLRLLVEFGVTATLLTPSCVRRLSVHTTAGAVGPPSVEELQRIRTIFVADDCLHPSVLLHTKAKLGPFFGESVVTSIVRPVCCAPDFGGFVLAIRGAEETESIGELLLDRSSLMSGQVVLVDGEFKLSGMQTGAVPVSSVSFPLPFVSVAILDHLSNNSTLALPNTWGEVCIASPATQGMTCSQFRTVTIGPDVFFKTGLLGTLIDGQALAVFGRIEDLDCCGPAQSNVTSTVTSLIKGVSAALFFNAQLPHSTVRHPVLVLETSRQGAELPSVTTNALTICTDLAGISCYAVICFAPGSLPPRSWATRAVAR</sequence>
<comment type="caution">
    <text evidence="2">The sequence shown here is derived from an EMBL/GenBank/DDBJ whole genome shotgun (WGS) entry which is preliminary data.</text>
</comment>